<feature type="non-terminal residue" evidence="1">
    <location>
        <position position="63"/>
    </location>
</feature>
<accession>A0ACC0JFX0</accession>
<reference evidence="1 2" key="1">
    <citation type="journal article" date="2022" name="Genome Biol. Evol.">
        <title>The Spruce Budworm Genome: Reconstructing the Evolutionary History of Antifreeze Proteins.</title>
        <authorList>
            <person name="Beliveau C."/>
            <person name="Gagne P."/>
            <person name="Picq S."/>
            <person name="Vernygora O."/>
            <person name="Keeling C.I."/>
            <person name="Pinkney K."/>
            <person name="Doucet D."/>
            <person name="Wen F."/>
            <person name="Johnston J.S."/>
            <person name="Maaroufi H."/>
            <person name="Boyle B."/>
            <person name="Laroche J."/>
            <person name="Dewar K."/>
            <person name="Juretic N."/>
            <person name="Blackburn G."/>
            <person name="Nisole A."/>
            <person name="Brunet B."/>
            <person name="Brandao M."/>
            <person name="Lumley L."/>
            <person name="Duan J."/>
            <person name="Quan G."/>
            <person name="Lucarotti C.J."/>
            <person name="Roe A.D."/>
            <person name="Sperling F.A.H."/>
            <person name="Levesque R.C."/>
            <person name="Cusson M."/>
        </authorList>
    </citation>
    <scope>NUCLEOTIDE SEQUENCE [LARGE SCALE GENOMIC DNA]</scope>
    <source>
        <strain evidence="1">Glfc:IPQL:Cfum</strain>
    </source>
</reference>
<sequence>MFKKHLKEINYSLPTANVARVVTCRDVWKTERIRTTRSPARQSLSSAEWRRDNFGANMSSPAS</sequence>
<dbReference type="EMBL" id="CM046125">
    <property type="protein sequence ID" value="KAI8422998.1"/>
    <property type="molecule type" value="Genomic_DNA"/>
</dbReference>
<proteinExistence type="predicted"/>
<comment type="caution">
    <text evidence="1">The sequence shown here is derived from an EMBL/GenBank/DDBJ whole genome shotgun (WGS) entry which is preliminary data.</text>
</comment>
<organism evidence="1 2">
    <name type="scientific">Choristoneura fumiferana</name>
    <name type="common">Spruce budworm moth</name>
    <name type="synonym">Archips fumiferana</name>
    <dbReference type="NCBI Taxonomy" id="7141"/>
    <lineage>
        <taxon>Eukaryota</taxon>
        <taxon>Metazoa</taxon>
        <taxon>Ecdysozoa</taxon>
        <taxon>Arthropoda</taxon>
        <taxon>Hexapoda</taxon>
        <taxon>Insecta</taxon>
        <taxon>Pterygota</taxon>
        <taxon>Neoptera</taxon>
        <taxon>Endopterygota</taxon>
        <taxon>Lepidoptera</taxon>
        <taxon>Glossata</taxon>
        <taxon>Ditrysia</taxon>
        <taxon>Tortricoidea</taxon>
        <taxon>Tortricidae</taxon>
        <taxon>Tortricinae</taxon>
        <taxon>Choristoneura</taxon>
    </lineage>
</organism>
<evidence type="ECO:0000313" key="1">
    <source>
        <dbReference type="EMBL" id="KAI8422998.1"/>
    </source>
</evidence>
<evidence type="ECO:0000313" key="2">
    <source>
        <dbReference type="Proteomes" id="UP001064048"/>
    </source>
</evidence>
<dbReference type="Proteomes" id="UP001064048">
    <property type="component" value="Chromosome 25"/>
</dbReference>
<name>A0ACC0JFX0_CHOFU</name>
<protein>
    <submittedName>
        <fullName evidence="1">Uncharacterized protein</fullName>
    </submittedName>
</protein>
<gene>
    <name evidence="1" type="ORF">MSG28_014086</name>
</gene>
<keyword evidence="2" id="KW-1185">Reference proteome</keyword>